<dbReference type="InterPro" id="IPR008816">
    <property type="entry name" value="Gly_zipper_2TM_dom"/>
</dbReference>
<feature type="region of interest" description="Disordered" evidence="1">
    <location>
        <begin position="125"/>
        <end position="154"/>
    </location>
</feature>
<dbReference type="RefSeq" id="XP_070880582.1">
    <property type="nucleotide sequence ID" value="XM_071030611.1"/>
</dbReference>
<dbReference type="PANTHER" id="PTHR37014">
    <property type="entry name" value="EXPRESSION LETHALITY PROTEIN HEL10, PUTATIVE (AFU_ORTHOLOGUE AFUA_1G06580)-RELATED"/>
    <property type="match status" value="1"/>
</dbReference>
<feature type="domain" description="Glycine zipper 2TM" evidence="2">
    <location>
        <begin position="81"/>
        <end position="121"/>
    </location>
</feature>
<feature type="compositionally biased region" description="Basic and acidic residues" evidence="1">
    <location>
        <begin position="138"/>
        <end position="154"/>
    </location>
</feature>
<comment type="caution">
    <text evidence="3">The sequence shown here is derived from an EMBL/GenBank/DDBJ whole genome shotgun (WGS) entry which is preliminary data.</text>
</comment>
<evidence type="ECO:0000256" key="1">
    <source>
        <dbReference type="SAM" id="MobiDB-lite"/>
    </source>
</evidence>
<protein>
    <recommendedName>
        <fullName evidence="2">Glycine zipper 2TM domain-containing protein</fullName>
    </recommendedName>
</protein>
<evidence type="ECO:0000313" key="4">
    <source>
        <dbReference type="Proteomes" id="UP001610432"/>
    </source>
</evidence>
<dbReference type="Pfam" id="PF05433">
    <property type="entry name" value="Rick_17kDa_Anti"/>
    <property type="match status" value="1"/>
</dbReference>
<evidence type="ECO:0000313" key="3">
    <source>
        <dbReference type="EMBL" id="KAL2860688.1"/>
    </source>
</evidence>
<feature type="compositionally biased region" description="Low complexity" evidence="1">
    <location>
        <begin position="32"/>
        <end position="48"/>
    </location>
</feature>
<proteinExistence type="predicted"/>
<dbReference type="PANTHER" id="PTHR37014:SF10">
    <property type="entry name" value="RICH PROTEIN MS8, PUTATIVE (AFU_ORTHOLOGUE AFUA_7G05650)-RELATED"/>
    <property type="match status" value="1"/>
</dbReference>
<keyword evidence="4" id="KW-1185">Reference proteome</keyword>
<feature type="compositionally biased region" description="Polar residues" evidence="1">
    <location>
        <begin position="49"/>
        <end position="59"/>
    </location>
</feature>
<gene>
    <name evidence="3" type="ORF">BJX67DRAFT_368198</name>
</gene>
<evidence type="ECO:0000259" key="2">
    <source>
        <dbReference type="Pfam" id="PF05433"/>
    </source>
</evidence>
<feature type="region of interest" description="Disordered" evidence="1">
    <location>
        <begin position="1"/>
        <end position="85"/>
    </location>
</feature>
<dbReference type="GeneID" id="98145683"/>
<accession>A0ABR4L813</accession>
<dbReference type="EMBL" id="JBFXLQ010000089">
    <property type="protein sequence ID" value="KAL2860688.1"/>
    <property type="molecule type" value="Genomic_DNA"/>
</dbReference>
<reference evidence="3 4" key="1">
    <citation type="submission" date="2024-07" db="EMBL/GenBank/DDBJ databases">
        <title>Section-level genome sequencing and comparative genomics of Aspergillus sections Usti and Cavernicolus.</title>
        <authorList>
            <consortium name="Lawrence Berkeley National Laboratory"/>
            <person name="Nybo J.L."/>
            <person name="Vesth T.C."/>
            <person name="Theobald S."/>
            <person name="Frisvad J.C."/>
            <person name="Larsen T.O."/>
            <person name="Kjaerboelling I."/>
            <person name="Rothschild-Mancinelli K."/>
            <person name="Lyhne E.K."/>
            <person name="Kogle M.E."/>
            <person name="Barry K."/>
            <person name="Clum A."/>
            <person name="Na H."/>
            <person name="Ledsgaard L."/>
            <person name="Lin J."/>
            <person name="Lipzen A."/>
            <person name="Kuo A."/>
            <person name="Riley R."/>
            <person name="Mondo S."/>
            <person name="Labutti K."/>
            <person name="Haridas S."/>
            <person name="Pangalinan J."/>
            <person name="Salamov A.A."/>
            <person name="Simmons B.A."/>
            <person name="Magnuson J.K."/>
            <person name="Chen J."/>
            <person name="Drula E."/>
            <person name="Henrissat B."/>
            <person name="Wiebenga A."/>
            <person name="Lubbers R.J."/>
            <person name="Gomes A.C."/>
            <person name="Macurrencykelacurrency M.R."/>
            <person name="Stajich J."/>
            <person name="Grigoriev I.V."/>
            <person name="Mortensen U.H."/>
            <person name="De Vries R.P."/>
            <person name="Baker S.E."/>
            <person name="Andersen M.R."/>
        </authorList>
    </citation>
    <scope>NUCLEOTIDE SEQUENCE [LARGE SCALE GENOMIC DNA]</scope>
    <source>
        <strain evidence="3 4">CBS 449.75</strain>
    </source>
</reference>
<organism evidence="3 4">
    <name type="scientific">Aspergillus lucknowensis</name>
    <dbReference type="NCBI Taxonomy" id="176173"/>
    <lineage>
        <taxon>Eukaryota</taxon>
        <taxon>Fungi</taxon>
        <taxon>Dikarya</taxon>
        <taxon>Ascomycota</taxon>
        <taxon>Pezizomycotina</taxon>
        <taxon>Eurotiomycetes</taxon>
        <taxon>Eurotiomycetidae</taxon>
        <taxon>Eurotiales</taxon>
        <taxon>Aspergillaceae</taxon>
        <taxon>Aspergillus</taxon>
        <taxon>Aspergillus subgen. Nidulantes</taxon>
    </lineage>
</organism>
<sequence length="154" mass="16412">MSNRDYYGQDVPAELRTDNAAHGPCHTRHFEAPATQPSQQPWAQPSSTEQSPQYQQTPEQWRDPTDPAFNEQAEGEKGLGSTIVGGAGGAFVGHKVGKKSDHGTLGAIGGAVAGAIVANMASNAVKGHHGHGGGLSSLRERKRERLESRLDRLH</sequence>
<dbReference type="Proteomes" id="UP001610432">
    <property type="component" value="Unassembled WGS sequence"/>
</dbReference>
<name>A0ABR4L813_9EURO</name>